<protein>
    <submittedName>
        <fullName evidence="2">Uncharacterized protein</fullName>
    </submittedName>
</protein>
<dbReference type="AlphaFoldDB" id="A0AAE0J6W8"/>
<organism evidence="2 3">
    <name type="scientific">Neurospora tetraspora</name>
    <dbReference type="NCBI Taxonomy" id="94610"/>
    <lineage>
        <taxon>Eukaryota</taxon>
        <taxon>Fungi</taxon>
        <taxon>Dikarya</taxon>
        <taxon>Ascomycota</taxon>
        <taxon>Pezizomycotina</taxon>
        <taxon>Sordariomycetes</taxon>
        <taxon>Sordariomycetidae</taxon>
        <taxon>Sordariales</taxon>
        <taxon>Sordariaceae</taxon>
        <taxon>Neurospora</taxon>
    </lineage>
</organism>
<sequence length="124" mass="13800">MVDWPEWKMGNPSSPSSPSEPQAPRSKGWAGAGKLGNVERGSCGEAKLPLAWLGEARDSERGVFESRFPGMILIGLVWLHISIQKTTRRVKDWIQGTLELQHTPVQTTSGLSRGNFRKETVKRM</sequence>
<dbReference type="RefSeq" id="XP_062677454.1">
    <property type="nucleotide sequence ID" value="XM_062825778.1"/>
</dbReference>
<evidence type="ECO:0000313" key="2">
    <source>
        <dbReference type="EMBL" id="KAK3338003.1"/>
    </source>
</evidence>
<name>A0AAE0J6W8_9PEZI</name>
<accession>A0AAE0J6W8</accession>
<gene>
    <name evidence="2" type="ORF">B0H65DRAFT_445935</name>
</gene>
<evidence type="ECO:0000313" key="3">
    <source>
        <dbReference type="Proteomes" id="UP001278500"/>
    </source>
</evidence>
<dbReference type="EMBL" id="JAUEPP010000008">
    <property type="protein sequence ID" value="KAK3338003.1"/>
    <property type="molecule type" value="Genomic_DNA"/>
</dbReference>
<feature type="compositionally biased region" description="Low complexity" evidence="1">
    <location>
        <begin position="12"/>
        <end position="26"/>
    </location>
</feature>
<dbReference type="Proteomes" id="UP001278500">
    <property type="component" value="Unassembled WGS sequence"/>
</dbReference>
<reference evidence="2" key="2">
    <citation type="submission" date="2023-06" db="EMBL/GenBank/DDBJ databases">
        <authorList>
            <consortium name="Lawrence Berkeley National Laboratory"/>
            <person name="Haridas S."/>
            <person name="Hensen N."/>
            <person name="Bonometti L."/>
            <person name="Westerberg I."/>
            <person name="Brannstrom I.O."/>
            <person name="Guillou S."/>
            <person name="Cros-Aarteil S."/>
            <person name="Calhoun S."/>
            <person name="Kuo A."/>
            <person name="Mondo S."/>
            <person name="Pangilinan J."/>
            <person name="Riley R."/>
            <person name="Labutti K."/>
            <person name="Andreopoulos B."/>
            <person name="Lipzen A."/>
            <person name="Chen C."/>
            <person name="Yanf M."/>
            <person name="Daum C."/>
            <person name="Ng V."/>
            <person name="Clum A."/>
            <person name="Steindorff A."/>
            <person name="Ohm R."/>
            <person name="Martin F."/>
            <person name="Silar P."/>
            <person name="Natvig D."/>
            <person name="Lalanne C."/>
            <person name="Gautier V."/>
            <person name="Ament-Velasquez S.L."/>
            <person name="Kruys A."/>
            <person name="Hutchinson M.I."/>
            <person name="Powell A.J."/>
            <person name="Barry K."/>
            <person name="Miller A.N."/>
            <person name="Grigoriev I.V."/>
            <person name="Debuchy R."/>
            <person name="Gladieux P."/>
            <person name="Thoren M.H."/>
            <person name="Johannesson H."/>
        </authorList>
    </citation>
    <scope>NUCLEOTIDE SEQUENCE</scope>
    <source>
        <strain evidence="2">CBS 560.94</strain>
    </source>
</reference>
<proteinExistence type="predicted"/>
<evidence type="ECO:0000256" key="1">
    <source>
        <dbReference type="SAM" id="MobiDB-lite"/>
    </source>
</evidence>
<feature type="region of interest" description="Disordered" evidence="1">
    <location>
        <begin position="1"/>
        <end position="41"/>
    </location>
</feature>
<reference evidence="2" key="1">
    <citation type="journal article" date="2023" name="Mol. Phylogenet. Evol.">
        <title>Genome-scale phylogeny and comparative genomics of the fungal order Sordariales.</title>
        <authorList>
            <person name="Hensen N."/>
            <person name="Bonometti L."/>
            <person name="Westerberg I."/>
            <person name="Brannstrom I.O."/>
            <person name="Guillou S."/>
            <person name="Cros-Aarteil S."/>
            <person name="Calhoun S."/>
            <person name="Haridas S."/>
            <person name="Kuo A."/>
            <person name="Mondo S."/>
            <person name="Pangilinan J."/>
            <person name="Riley R."/>
            <person name="LaButti K."/>
            <person name="Andreopoulos B."/>
            <person name="Lipzen A."/>
            <person name="Chen C."/>
            <person name="Yan M."/>
            <person name="Daum C."/>
            <person name="Ng V."/>
            <person name="Clum A."/>
            <person name="Steindorff A."/>
            <person name="Ohm R.A."/>
            <person name="Martin F."/>
            <person name="Silar P."/>
            <person name="Natvig D.O."/>
            <person name="Lalanne C."/>
            <person name="Gautier V."/>
            <person name="Ament-Velasquez S.L."/>
            <person name="Kruys A."/>
            <person name="Hutchinson M.I."/>
            <person name="Powell A.J."/>
            <person name="Barry K."/>
            <person name="Miller A.N."/>
            <person name="Grigoriev I.V."/>
            <person name="Debuchy R."/>
            <person name="Gladieux P."/>
            <person name="Hiltunen Thoren M."/>
            <person name="Johannesson H."/>
        </authorList>
    </citation>
    <scope>NUCLEOTIDE SEQUENCE</scope>
    <source>
        <strain evidence="2">CBS 560.94</strain>
    </source>
</reference>
<comment type="caution">
    <text evidence="2">The sequence shown here is derived from an EMBL/GenBank/DDBJ whole genome shotgun (WGS) entry which is preliminary data.</text>
</comment>
<keyword evidence="3" id="KW-1185">Reference proteome</keyword>
<dbReference type="GeneID" id="87862932"/>